<dbReference type="AlphaFoldDB" id="A0A8H7RA35"/>
<dbReference type="SMART" id="SM00129">
    <property type="entry name" value="KISc"/>
    <property type="match status" value="1"/>
</dbReference>
<protein>
    <recommendedName>
        <fullName evidence="12">Kinesin motor domain-containing protein</fullName>
    </recommendedName>
</protein>
<dbReference type="PANTHER" id="PTHR47972">
    <property type="entry name" value="KINESIN-LIKE PROTEIN KLP-3"/>
    <property type="match status" value="1"/>
</dbReference>
<evidence type="ECO:0000256" key="2">
    <source>
        <dbReference type="ARBA" id="ARBA00022490"/>
    </source>
</evidence>
<dbReference type="CDD" id="cd01366">
    <property type="entry name" value="KISc_C_terminal"/>
    <property type="match status" value="1"/>
</dbReference>
<evidence type="ECO:0000259" key="12">
    <source>
        <dbReference type="PROSITE" id="PS50067"/>
    </source>
</evidence>
<dbReference type="EMBL" id="JAEPRD010000024">
    <property type="protein sequence ID" value="KAG2207509.1"/>
    <property type="molecule type" value="Genomic_DNA"/>
</dbReference>
<reference evidence="13" key="1">
    <citation type="submission" date="2020-12" db="EMBL/GenBank/DDBJ databases">
        <title>Metabolic potential, ecology and presence of endohyphal bacteria is reflected in genomic diversity of Mucoromycotina.</title>
        <authorList>
            <person name="Muszewska A."/>
            <person name="Okrasinska A."/>
            <person name="Steczkiewicz K."/>
            <person name="Drgas O."/>
            <person name="Orlowska M."/>
            <person name="Perlinska-Lenart U."/>
            <person name="Aleksandrzak-Piekarczyk T."/>
            <person name="Szatraj K."/>
            <person name="Zielenkiewicz U."/>
            <person name="Pilsyk S."/>
            <person name="Malc E."/>
            <person name="Mieczkowski P."/>
            <person name="Kruszewska J.S."/>
            <person name="Biernat P."/>
            <person name="Pawlowska J."/>
        </authorList>
    </citation>
    <scope>NUCLEOTIDE SEQUENCE</scope>
    <source>
        <strain evidence="13">WA0000017839</strain>
    </source>
</reference>
<keyword evidence="4 9" id="KW-0547">Nucleotide-binding</keyword>
<feature type="domain" description="Kinesin motor" evidence="12">
    <location>
        <begin position="442"/>
        <end position="778"/>
    </location>
</feature>
<organism evidence="13 14">
    <name type="scientific">Mucor saturninus</name>
    <dbReference type="NCBI Taxonomy" id="64648"/>
    <lineage>
        <taxon>Eukaryota</taxon>
        <taxon>Fungi</taxon>
        <taxon>Fungi incertae sedis</taxon>
        <taxon>Mucoromycota</taxon>
        <taxon>Mucoromycotina</taxon>
        <taxon>Mucoromycetes</taxon>
        <taxon>Mucorales</taxon>
        <taxon>Mucorineae</taxon>
        <taxon>Mucoraceae</taxon>
        <taxon>Mucor</taxon>
    </lineage>
</organism>
<dbReference type="InterPro" id="IPR027417">
    <property type="entry name" value="P-loop_NTPase"/>
</dbReference>
<evidence type="ECO:0000256" key="3">
    <source>
        <dbReference type="ARBA" id="ARBA00022701"/>
    </source>
</evidence>
<dbReference type="Proteomes" id="UP000603453">
    <property type="component" value="Unassembled WGS sequence"/>
</dbReference>
<evidence type="ECO:0000256" key="10">
    <source>
        <dbReference type="SAM" id="Coils"/>
    </source>
</evidence>
<feature type="compositionally biased region" description="Polar residues" evidence="11">
    <location>
        <begin position="179"/>
        <end position="195"/>
    </location>
</feature>
<dbReference type="InterPro" id="IPR001752">
    <property type="entry name" value="Kinesin_motor_dom"/>
</dbReference>
<comment type="similarity">
    <text evidence="9">Belongs to the TRAFAC class myosin-kinesin ATPase superfamily. Kinesin family.</text>
</comment>
<feature type="region of interest" description="Disordered" evidence="11">
    <location>
        <begin position="1"/>
        <end position="129"/>
    </location>
</feature>
<evidence type="ECO:0000256" key="4">
    <source>
        <dbReference type="ARBA" id="ARBA00022741"/>
    </source>
</evidence>
<evidence type="ECO:0000256" key="9">
    <source>
        <dbReference type="PROSITE-ProRule" id="PRU00283"/>
    </source>
</evidence>
<gene>
    <name evidence="13" type="ORF">INT47_004259</name>
</gene>
<dbReference type="InterPro" id="IPR027640">
    <property type="entry name" value="Kinesin-like_fam"/>
</dbReference>
<keyword evidence="14" id="KW-1185">Reference proteome</keyword>
<feature type="binding site" evidence="9">
    <location>
        <begin position="530"/>
        <end position="537"/>
    </location>
    <ligand>
        <name>ATP</name>
        <dbReference type="ChEBI" id="CHEBI:30616"/>
    </ligand>
</feature>
<feature type="compositionally biased region" description="Polar residues" evidence="11">
    <location>
        <begin position="83"/>
        <end position="94"/>
    </location>
</feature>
<dbReference type="SUPFAM" id="SSF52540">
    <property type="entry name" value="P-loop containing nucleoside triphosphate hydrolases"/>
    <property type="match status" value="1"/>
</dbReference>
<dbReference type="Pfam" id="PF00225">
    <property type="entry name" value="Kinesin"/>
    <property type="match status" value="1"/>
</dbReference>
<evidence type="ECO:0000313" key="13">
    <source>
        <dbReference type="EMBL" id="KAG2207509.1"/>
    </source>
</evidence>
<evidence type="ECO:0000256" key="5">
    <source>
        <dbReference type="ARBA" id="ARBA00022840"/>
    </source>
</evidence>
<dbReference type="Gene3D" id="3.40.850.10">
    <property type="entry name" value="Kinesin motor domain"/>
    <property type="match status" value="1"/>
</dbReference>
<evidence type="ECO:0000256" key="7">
    <source>
        <dbReference type="ARBA" id="ARBA00023175"/>
    </source>
</evidence>
<dbReference type="OrthoDB" id="3176171at2759"/>
<keyword evidence="6 10" id="KW-0175">Coiled coil</keyword>
<dbReference type="PRINTS" id="PR00380">
    <property type="entry name" value="KINESINHEAVY"/>
</dbReference>
<dbReference type="GO" id="GO:0003777">
    <property type="term" value="F:microtubule motor activity"/>
    <property type="evidence" value="ECO:0007669"/>
    <property type="project" value="InterPro"/>
</dbReference>
<dbReference type="PANTHER" id="PTHR47972:SF45">
    <property type="entry name" value="PROTEIN CLARET SEGREGATIONAL"/>
    <property type="match status" value="1"/>
</dbReference>
<feature type="compositionally biased region" description="Polar residues" evidence="11">
    <location>
        <begin position="106"/>
        <end position="126"/>
    </location>
</feature>
<accession>A0A8H7RA35</accession>
<dbReference type="GO" id="GO:0007018">
    <property type="term" value="P:microtubule-based movement"/>
    <property type="evidence" value="ECO:0007669"/>
    <property type="project" value="InterPro"/>
</dbReference>
<proteinExistence type="inferred from homology"/>
<evidence type="ECO:0000313" key="14">
    <source>
        <dbReference type="Proteomes" id="UP000603453"/>
    </source>
</evidence>
<keyword evidence="3" id="KW-0493">Microtubule</keyword>
<dbReference type="GO" id="GO:0005524">
    <property type="term" value="F:ATP binding"/>
    <property type="evidence" value="ECO:0007669"/>
    <property type="project" value="UniProtKB-UniRule"/>
</dbReference>
<dbReference type="FunFam" id="3.40.850.10:FF:000065">
    <property type="entry name" value="Kinesin-like protein"/>
    <property type="match status" value="1"/>
</dbReference>
<keyword evidence="8" id="KW-0206">Cytoskeleton</keyword>
<dbReference type="GO" id="GO:0090307">
    <property type="term" value="P:mitotic spindle assembly"/>
    <property type="evidence" value="ECO:0007669"/>
    <property type="project" value="UniProtKB-ARBA"/>
</dbReference>
<feature type="region of interest" description="Disordered" evidence="11">
    <location>
        <begin position="163"/>
        <end position="216"/>
    </location>
</feature>
<evidence type="ECO:0000256" key="11">
    <source>
        <dbReference type="SAM" id="MobiDB-lite"/>
    </source>
</evidence>
<comment type="subcellular location">
    <subcellularLocation>
        <location evidence="1">Cytoplasm</location>
        <location evidence="1">Cytoskeleton</location>
    </subcellularLocation>
</comment>
<dbReference type="PROSITE" id="PS50067">
    <property type="entry name" value="KINESIN_MOTOR_2"/>
    <property type="match status" value="1"/>
</dbReference>
<feature type="compositionally biased region" description="Low complexity" evidence="11">
    <location>
        <begin position="196"/>
        <end position="209"/>
    </location>
</feature>
<keyword evidence="2" id="KW-0963">Cytoplasm</keyword>
<dbReference type="InterPro" id="IPR036961">
    <property type="entry name" value="Kinesin_motor_dom_sf"/>
</dbReference>
<keyword evidence="7 9" id="KW-0505">Motor protein</keyword>
<name>A0A8H7RA35_9FUNG</name>
<keyword evidence="5 9" id="KW-0067">ATP-binding</keyword>
<dbReference type="GO" id="GO:0008017">
    <property type="term" value="F:microtubule binding"/>
    <property type="evidence" value="ECO:0007669"/>
    <property type="project" value="InterPro"/>
</dbReference>
<evidence type="ECO:0000256" key="1">
    <source>
        <dbReference type="ARBA" id="ARBA00004245"/>
    </source>
</evidence>
<comment type="caution">
    <text evidence="13">The sequence shown here is derived from an EMBL/GenBank/DDBJ whole genome shotgun (WGS) entry which is preliminary data.</text>
</comment>
<sequence>MDNKTSSLKRVNDSLTENKRQRPKLNGAPRIPVRTTIASRSKKISSTSAPSSLTRKPPVPKRICKSSKAAGTETPEGSDTAPKVQTSASTTTEMGRSMDPVKKLSLGSNTMTTNPSALTTSPSNTPAKKLSLGTNIPAKKLSLGSNTPAKTLSLGSSTPVKKLSLGSNTTPMKKKLSLGSATTTKRLSLNGNTTKSTPLRPSLGSSRLSSVDKTAVKRPPATITRGVTKKQPVRMPKFPGDIKGKLNYLQSQLELTGEQVLEIEKVHDSLQSTVKSKMTLLEVAQQKVQDLETALANTKERCEQETQKIKEKYMIKNKDLIQQNAINQIKYSSLEKERDSMQTEVKSIVELKNDADLENEVLKKSLETATKSYAEVGANLHDWQMKLKSADTALNEHDDLVKSLSMEYDTTENSVEGLEKALFGQEKLRRKLHNKIQDLKGNIRVFCRVRQVSQAEDELTKIRYFGEDKEKMELSEQVSTALGRTSNKSHSFSFDRVFSPTATQQDCFVEISQLVQSALDGFNVCIFAYGQTGSGKTYTMEGPPDITEETVGMIPRAVQQIYDVAQKLKRVGWEYTMEGQFLEIYNKTIHDLLGDATKYGQIKHEIHHDAKGNTTVSEMSTVKLESPSQVKQMLKKASQNRATGATKMNERSSRSHSVFTLKLTGHNTLTGERTAGILNLIDLAGSERLSSSGSEGDRLAETKSINQSLSCLGDVIHALVNNKEGGHIPYRNSKLTWLLRNSLGGNCKTLMFVNVSPKLEHFDESISSLRFATKVNSCKVGIIKKS</sequence>
<evidence type="ECO:0000256" key="8">
    <source>
        <dbReference type="ARBA" id="ARBA00023212"/>
    </source>
</evidence>
<feature type="coiled-coil region" evidence="10">
    <location>
        <begin position="281"/>
        <end position="308"/>
    </location>
</feature>
<evidence type="ECO:0000256" key="6">
    <source>
        <dbReference type="ARBA" id="ARBA00023054"/>
    </source>
</evidence>
<feature type="compositionally biased region" description="Basic and acidic residues" evidence="11">
    <location>
        <begin position="10"/>
        <end position="20"/>
    </location>
</feature>
<feature type="compositionally biased region" description="Low complexity" evidence="11">
    <location>
        <begin position="35"/>
        <end position="55"/>
    </location>
</feature>
<dbReference type="GO" id="GO:0005874">
    <property type="term" value="C:microtubule"/>
    <property type="evidence" value="ECO:0007669"/>
    <property type="project" value="UniProtKB-KW"/>
</dbReference>